<proteinExistence type="predicted"/>
<dbReference type="Proteomes" id="UP000821865">
    <property type="component" value="Chromosome 1"/>
</dbReference>
<organism evidence="1 2">
    <name type="scientific">Dermacentor silvarum</name>
    <name type="common">Tick</name>
    <dbReference type="NCBI Taxonomy" id="543639"/>
    <lineage>
        <taxon>Eukaryota</taxon>
        <taxon>Metazoa</taxon>
        <taxon>Ecdysozoa</taxon>
        <taxon>Arthropoda</taxon>
        <taxon>Chelicerata</taxon>
        <taxon>Arachnida</taxon>
        <taxon>Acari</taxon>
        <taxon>Parasitiformes</taxon>
        <taxon>Ixodida</taxon>
        <taxon>Ixodoidea</taxon>
        <taxon>Ixodidae</taxon>
        <taxon>Rhipicephalinae</taxon>
        <taxon>Dermacentor</taxon>
    </lineage>
</organism>
<evidence type="ECO:0000313" key="1">
    <source>
        <dbReference type="EMBL" id="KAH7977750.1"/>
    </source>
</evidence>
<name>A0ACB8DTW1_DERSI</name>
<sequence length="132" mass="14830">MKRAIRVAKNAFSESIQLRIKDDPKQFWKHVKRNGKEATSIPSLVSENGVVSDDEAKAEYFNRYFASVFSTVMPSSDDRRSTPREQMAPMGNIDDVVISTRGIELLLLKLNTAKGGGHDGFTNHFLKFVPDL</sequence>
<dbReference type="EMBL" id="CM023470">
    <property type="protein sequence ID" value="KAH7977750.1"/>
    <property type="molecule type" value="Genomic_DNA"/>
</dbReference>
<comment type="caution">
    <text evidence="1">The sequence shown here is derived from an EMBL/GenBank/DDBJ whole genome shotgun (WGS) entry which is preliminary data.</text>
</comment>
<accession>A0ACB8DTW1</accession>
<evidence type="ECO:0000313" key="2">
    <source>
        <dbReference type="Proteomes" id="UP000821865"/>
    </source>
</evidence>
<reference evidence="1" key="1">
    <citation type="submission" date="2020-05" db="EMBL/GenBank/DDBJ databases">
        <title>Large-scale comparative analyses of tick genomes elucidate their genetic diversity and vector capacities.</title>
        <authorList>
            <person name="Jia N."/>
            <person name="Wang J."/>
            <person name="Shi W."/>
            <person name="Du L."/>
            <person name="Sun Y."/>
            <person name="Zhan W."/>
            <person name="Jiang J."/>
            <person name="Wang Q."/>
            <person name="Zhang B."/>
            <person name="Ji P."/>
            <person name="Sakyi L.B."/>
            <person name="Cui X."/>
            <person name="Yuan T."/>
            <person name="Jiang B."/>
            <person name="Yang W."/>
            <person name="Lam T.T.-Y."/>
            <person name="Chang Q."/>
            <person name="Ding S."/>
            <person name="Wang X."/>
            <person name="Zhu J."/>
            <person name="Ruan X."/>
            <person name="Zhao L."/>
            <person name="Wei J."/>
            <person name="Que T."/>
            <person name="Du C."/>
            <person name="Cheng J."/>
            <person name="Dai P."/>
            <person name="Han X."/>
            <person name="Huang E."/>
            <person name="Gao Y."/>
            <person name="Liu J."/>
            <person name="Shao H."/>
            <person name="Ye R."/>
            <person name="Li L."/>
            <person name="Wei W."/>
            <person name="Wang X."/>
            <person name="Wang C."/>
            <person name="Yang T."/>
            <person name="Huo Q."/>
            <person name="Li W."/>
            <person name="Guo W."/>
            <person name="Chen H."/>
            <person name="Zhou L."/>
            <person name="Ni X."/>
            <person name="Tian J."/>
            <person name="Zhou Y."/>
            <person name="Sheng Y."/>
            <person name="Liu T."/>
            <person name="Pan Y."/>
            <person name="Xia L."/>
            <person name="Li J."/>
            <person name="Zhao F."/>
            <person name="Cao W."/>
        </authorList>
    </citation>
    <scope>NUCLEOTIDE SEQUENCE</scope>
    <source>
        <strain evidence="1">Dsil-2018</strain>
    </source>
</reference>
<keyword evidence="2" id="KW-1185">Reference proteome</keyword>
<protein>
    <submittedName>
        <fullName evidence="1">Uncharacterized protein</fullName>
    </submittedName>
</protein>
<gene>
    <name evidence="1" type="ORF">HPB49_003372</name>
</gene>